<reference evidence="2 3" key="1">
    <citation type="journal article" date="2006" name="Nature">
        <title>Insights from the genome of the biotrophic fungal plant pathogen Ustilago maydis.</title>
        <authorList>
            <person name="Kamper J."/>
            <person name="Kahmann R."/>
            <person name="Bolker M."/>
            <person name="Ma L.J."/>
            <person name="Brefort T."/>
            <person name="Saville B.J."/>
            <person name="Banuett F."/>
            <person name="Kronstad J.W."/>
            <person name="Gold S.E."/>
            <person name="Muller O."/>
            <person name="Perlin M.H."/>
            <person name="Wosten H.A."/>
            <person name="de Vries R."/>
            <person name="Ruiz-Herrera J."/>
            <person name="Reynaga-Pena C.G."/>
            <person name="Snetselaar K."/>
            <person name="McCann M."/>
            <person name="Perez-Martin J."/>
            <person name="Feldbrugge M."/>
            <person name="Basse C.W."/>
            <person name="Steinberg G."/>
            <person name="Ibeas J.I."/>
            <person name="Holloman W."/>
            <person name="Guzman P."/>
            <person name="Farman M."/>
            <person name="Stajich J.E."/>
            <person name="Sentandreu R."/>
            <person name="Gonzalez-Prieto J.M."/>
            <person name="Kennell J.C."/>
            <person name="Molina L."/>
            <person name="Schirawski J."/>
            <person name="Mendoza-Mendoza A."/>
            <person name="Greilinger D."/>
            <person name="Munch K."/>
            <person name="Rossel N."/>
            <person name="Scherer M."/>
            <person name="Vranes M."/>
            <person name="Ladendorf O."/>
            <person name="Vincon V."/>
            <person name="Fuchs U."/>
            <person name="Sandrock B."/>
            <person name="Meng S."/>
            <person name="Ho E.C."/>
            <person name="Cahill M.J."/>
            <person name="Boyce K.J."/>
            <person name="Klose J."/>
            <person name="Klosterman S.J."/>
            <person name="Deelstra H.J."/>
            <person name="Ortiz-Castellanos L."/>
            <person name="Li W."/>
            <person name="Sanchez-Alonso P."/>
            <person name="Schreier P.H."/>
            <person name="Hauser-Hahn I."/>
            <person name="Vaupel M."/>
            <person name="Koopmann E."/>
            <person name="Friedrich G."/>
            <person name="Voss H."/>
            <person name="Schluter T."/>
            <person name="Margolis J."/>
            <person name="Platt D."/>
            <person name="Swimmer C."/>
            <person name="Gnirke A."/>
            <person name="Chen F."/>
            <person name="Vysotskaia V."/>
            <person name="Mannhaupt G."/>
            <person name="Guldener U."/>
            <person name="Munsterkotter M."/>
            <person name="Haase D."/>
            <person name="Oesterheld M."/>
            <person name="Mewes H.W."/>
            <person name="Mauceli E.W."/>
            <person name="DeCaprio D."/>
            <person name="Wade C.M."/>
            <person name="Butler J."/>
            <person name="Young S."/>
            <person name="Jaffe D.B."/>
            <person name="Calvo S."/>
            <person name="Nusbaum C."/>
            <person name="Galagan J."/>
            <person name="Birren B.W."/>
        </authorList>
    </citation>
    <scope>NUCLEOTIDE SEQUENCE [LARGE SCALE GENOMIC DNA]</scope>
    <source>
        <strain evidence="3">DSM 14603 / FGSC 9021 / UM521</strain>
    </source>
</reference>
<dbReference type="InParanoid" id="A0A0D1CGK7"/>
<name>A0A0D1CGK7_MYCMD</name>
<proteinExistence type="predicted"/>
<gene>
    <name evidence="2" type="ORF">UMAG_12317</name>
</gene>
<dbReference type="AlphaFoldDB" id="A0A0D1CGK7"/>
<dbReference type="RefSeq" id="XP_011392355.1">
    <property type="nucleotide sequence ID" value="XM_011394053.1"/>
</dbReference>
<dbReference type="OrthoDB" id="2554736at2759"/>
<keyword evidence="3" id="KW-1185">Reference proteome</keyword>
<dbReference type="GeneID" id="23568062"/>
<evidence type="ECO:0000313" key="3">
    <source>
        <dbReference type="Proteomes" id="UP000000561"/>
    </source>
</evidence>
<dbReference type="VEuPathDB" id="FungiDB:UMAG_12317"/>
<feature type="compositionally biased region" description="Polar residues" evidence="1">
    <location>
        <begin position="10"/>
        <end position="27"/>
    </location>
</feature>
<dbReference type="Proteomes" id="UP000000561">
    <property type="component" value="Chromosome 20"/>
</dbReference>
<feature type="region of interest" description="Disordered" evidence="1">
    <location>
        <begin position="1"/>
        <end position="75"/>
    </location>
</feature>
<organism evidence="2 3">
    <name type="scientific">Mycosarcoma maydis</name>
    <name type="common">Corn smut fungus</name>
    <name type="synonym">Ustilago maydis</name>
    <dbReference type="NCBI Taxonomy" id="5270"/>
    <lineage>
        <taxon>Eukaryota</taxon>
        <taxon>Fungi</taxon>
        <taxon>Dikarya</taxon>
        <taxon>Basidiomycota</taxon>
        <taxon>Ustilaginomycotina</taxon>
        <taxon>Ustilaginomycetes</taxon>
        <taxon>Ustilaginales</taxon>
        <taxon>Ustilaginaceae</taxon>
        <taxon>Mycosarcoma</taxon>
    </lineage>
</organism>
<feature type="compositionally biased region" description="Low complexity" evidence="1">
    <location>
        <begin position="61"/>
        <end position="73"/>
    </location>
</feature>
<protein>
    <submittedName>
        <fullName evidence="2">Uncharacterized protein</fullName>
    </submittedName>
</protein>
<dbReference type="KEGG" id="uma:UMAG_12317"/>
<evidence type="ECO:0000313" key="2">
    <source>
        <dbReference type="EMBL" id="KIS66103.1"/>
    </source>
</evidence>
<accession>A0A0D1CGK7</accession>
<sequence length="272" mass="29837">MGLGGLDNEALSNAPASNTQPSSNLTPLDNGVAGFQQSQTDPMSQLDPLPPNQPSWRYSTQLLPSPQPSQSLQAAHMQPTAYAKKNFIWSTENTVRLVSILFNNQTRSTISLSGFGKQKLSINEFFRPTRLGRLRLLRSVGLHDQETQRSVGSLIRWTQKTVAGLLELNREVMKFASKGERNAAAAWVGRELGTPNAAGAGYLLTVLTSSLLLHHGCCPRRIATPKRKANYSINTSASNMRKKPRLYLDEAELICVDAGHGHSTFTLPGREE</sequence>
<evidence type="ECO:0000256" key="1">
    <source>
        <dbReference type="SAM" id="MobiDB-lite"/>
    </source>
</evidence>
<dbReference type="EMBL" id="CM003159">
    <property type="protein sequence ID" value="KIS66103.1"/>
    <property type="molecule type" value="Genomic_DNA"/>
</dbReference>